<dbReference type="AlphaFoldDB" id="A0A9P6B6Z4"/>
<reference evidence="1" key="1">
    <citation type="journal article" date="2020" name="Nat. Commun.">
        <title>Large-scale genome sequencing of mycorrhizal fungi provides insights into the early evolution of symbiotic traits.</title>
        <authorList>
            <person name="Miyauchi S."/>
            <person name="Kiss E."/>
            <person name="Kuo A."/>
            <person name="Drula E."/>
            <person name="Kohler A."/>
            <person name="Sanchez-Garcia M."/>
            <person name="Morin E."/>
            <person name="Andreopoulos B."/>
            <person name="Barry K.W."/>
            <person name="Bonito G."/>
            <person name="Buee M."/>
            <person name="Carver A."/>
            <person name="Chen C."/>
            <person name="Cichocki N."/>
            <person name="Clum A."/>
            <person name="Culley D."/>
            <person name="Crous P.W."/>
            <person name="Fauchery L."/>
            <person name="Girlanda M."/>
            <person name="Hayes R.D."/>
            <person name="Keri Z."/>
            <person name="LaButti K."/>
            <person name="Lipzen A."/>
            <person name="Lombard V."/>
            <person name="Magnuson J."/>
            <person name="Maillard F."/>
            <person name="Murat C."/>
            <person name="Nolan M."/>
            <person name="Ohm R.A."/>
            <person name="Pangilinan J."/>
            <person name="Pereira M.F."/>
            <person name="Perotto S."/>
            <person name="Peter M."/>
            <person name="Pfister S."/>
            <person name="Riley R."/>
            <person name="Sitrit Y."/>
            <person name="Stielow J.B."/>
            <person name="Szollosi G."/>
            <person name="Zifcakova L."/>
            <person name="Stursova M."/>
            <person name="Spatafora J.W."/>
            <person name="Tedersoo L."/>
            <person name="Vaario L.M."/>
            <person name="Yamada A."/>
            <person name="Yan M."/>
            <person name="Wang P."/>
            <person name="Xu J."/>
            <person name="Bruns T."/>
            <person name="Baldrian P."/>
            <person name="Vilgalys R."/>
            <person name="Dunand C."/>
            <person name="Henrissat B."/>
            <person name="Grigoriev I.V."/>
            <person name="Hibbett D."/>
            <person name="Nagy L.G."/>
            <person name="Martin F.M."/>
        </authorList>
    </citation>
    <scope>NUCLEOTIDE SEQUENCE</scope>
    <source>
        <strain evidence="1">UP504</strain>
    </source>
</reference>
<dbReference type="EMBL" id="MU128927">
    <property type="protein sequence ID" value="KAF9518085.1"/>
    <property type="molecule type" value="Genomic_DNA"/>
</dbReference>
<name>A0A9P6B6Z4_9AGAM</name>
<comment type="caution">
    <text evidence="1">The sequence shown here is derived from an EMBL/GenBank/DDBJ whole genome shotgun (WGS) entry which is preliminary data.</text>
</comment>
<sequence length="133" mass="15416">MMAAPQSQVGCRCIMVNARHSPIAARFSFTAIVIESGNSPALLNLFSLSIYDQALRRPCDARKCLIPPWWKWKMPILARCRGGRRLRLPLRHLRRKSFKCSYSLRCVHVHLLPRGPSTHQKIRNYYVITMSRL</sequence>
<gene>
    <name evidence="1" type="ORF">BS47DRAFT_372941</name>
</gene>
<protein>
    <submittedName>
        <fullName evidence="1">Uncharacterized protein</fullName>
    </submittedName>
</protein>
<evidence type="ECO:0000313" key="1">
    <source>
        <dbReference type="EMBL" id="KAF9518085.1"/>
    </source>
</evidence>
<evidence type="ECO:0000313" key="2">
    <source>
        <dbReference type="Proteomes" id="UP000886523"/>
    </source>
</evidence>
<organism evidence="1 2">
    <name type="scientific">Hydnum rufescens UP504</name>
    <dbReference type="NCBI Taxonomy" id="1448309"/>
    <lineage>
        <taxon>Eukaryota</taxon>
        <taxon>Fungi</taxon>
        <taxon>Dikarya</taxon>
        <taxon>Basidiomycota</taxon>
        <taxon>Agaricomycotina</taxon>
        <taxon>Agaricomycetes</taxon>
        <taxon>Cantharellales</taxon>
        <taxon>Hydnaceae</taxon>
        <taxon>Hydnum</taxon>
    </lineage>
</organism>
<dbReference type="Proteomes" id="UP000886523">
    <property type="component" value="Unassembled WGS sequence"/>
</dbReference>
<proteinExistence type="predicted"/>
<keyword evidence="2" id="KW-1185">Reference proteome</keyword>
<accession>A0A9P6B6Z4</accession>